<dbReference type="EMBL" id="CAJNOH010001254">
    <property type="protein sequence ID" value="CAF1195816.1"/>
    <property type="molecule type" value="Genomic_DNA"/>
</dbReference>
<protein>
    <submittedName>
        <fullName evidence="3">Uncharacterized protein</fullName>
    </submittedName>
</protein>
<dbReference type="EMBL" id="CAJOBD010005371">
    <property type="protein sequence ID" value="CAF4028710.1"/>
    <property type="molecule type" value="Genomic_DNA"/>
</dbReference>
<dbReference type="EMBL" id="CAJNOL010002127">
    <property type="protein sequence ID" value="CAF1465083.1"/>
    <property type="molecule type" value="Genomic_DNA"/>
</dbReference>
<dbReference type="Proteomes" id="UP000663874">
    <property type="component" value="Unassembled WGS sequence"/>
</dbReference>
<evidence type="ECO:0000313" key="3">
    <source>
        <dbReference type="EMBL" id="CAF1195816.1"/>
    </source>
</evidence>
<feature type="chain" id="PRO_5036226308" evidence="1">
    <location>
        <begin position="21"/>
        <end position="88"/>
    </location>
</feature>
<dbReference type="EMBL" id="CAJOBE010015971">
    <property type="protein sequence ID" value="CAF4195541.1"/>
    <property type="molecule type" value="Genomic_DNA"/>
</dbReference>
<accession>A0A814VVX2</accession>
<evidence type="ECO:0000313" key="7">
    <source>
        <dbReference type="EMBL" id="CAF4195541.1"/>
    </source>
</evidence>
<proteinExistence type="predicted"/>
<dbReference type="AlphaFoldDB" id="A0A814VVX2"/>
<dbReference type="Proteomes" id="UP000663889">
    <property type="component" value="Unassembled WGS sequence"/>
</dbReference>
<evidence type="ECO:0000313" key="2">
    <source>
        <dbReference type="EMBL" id="CAF1153521.1"/>
    </source>
</evidence>
<name>A0A814VVX2_9BILA</name>
<dbReference type="Proteomes" id="UP000663870">
    <property type="component" value="Unassembled WGS sequence"/>
</dbReference>
<gene>
    <name evidence="7" type="ORF">FNK824_LOCUS35983</name>
    <name evidence="6" type="ORF">JBS370_LOCUS27838</name>
    <name evidence="5" type="ORF">JXQ802_LOCUS38400</name>
    <name evidence="3" type="ORF">PYM288_LOCUS24598</name>
    <name evidence="2" type="ORF">SEV965_LOCUS18583</name>
    <name evidence="4" type="ORF">ZHD862_LOCUS24708</name>
</gene>
<evidence type="ECO:0000313" key="4">
    <source>
        <dbReference type="EMBL" id="CAF1237707.1"/>
    </source>
</evidence>
<reference evidence="3" key="1">
    <citation type="submission" date="2021-02" db="EMBL/GenBank/DDBJ databases">
        <authorList>
            <person name="Nowell W R."/>
        </authorList>
    </citation>
    <scope>NUCLEOTIDE SEQUENCE</scope>
</reference>
<evidence type="ECO:0000256" key="1">
    <source>
        <dbReference type="SAM" id="SignalP"/>
    </source>
</evidence>
<dbReference type="EMBL" id="CAJNOU010001112">
    <property type="protein sequence ID" value="CAF1153521.1"/>
    <property type="molecule type" value="Genomic_DNA"/>
</dbReference>
<keyword evidence="1" id="KW-0732">Signal</keyword>
<organism evidence="3 8">
    <name type="scientific">Rotaria sordida</name>
    <dbReference type="NCBI Taxonomy" id="392033"/>
    <lineage>
        <taxon>Eukaryota</taxon>
        <taxon>Metazoa</taxon>
        <taxon>Spiralia</taxon>
        <taxon>Gnathifera</taxon>
        <taxon>Rotifera</taxon>
        <taxon>Eurotatoria</taxon>
        <taxon>Bdelloidea</taxon>
        <taxon>Philodinida</taxon>
        <taxon>Philodinidae</taxon>
        <taxon>Rotaria</taxon>
    </lineage>
</organism>
<dbReference type="Proteomes" id="UP000663864">
    <property type="component" value="Unassembled WGS sequence"/>
</dbReference>
<keyword evidence="9" id="KW-1185">Reference proteome</keyword>
<feature type="signal peptide" evidence="1">
    <location>
        <begin position="1"/>
        <end position="20"/>
    </location>
</feature>
<dbReference type="Proteomes" id="UP000663836">
    <property type="component" value="Unassembled WGS sequence"/>
</dbReference>
<evidence type="ECO:0000313" key="9">
    <source>
        <dbReference type="Proteomes" id="UP000663870"/>
    </source>
</evidence>
<dbReference type="EMBL" id="CAJNOT010001700">
    <property type="protein sequence ID" value="CAF1237707.1"/>
    <property type="molecule type" value="Genomic_DNA"/>
</dbReference>
<dbReference type="Proteomes" id="UP000663854">
    <property type="component" value="Unassembled WGS sequence"/>
</dbReference>
<evidence type="ECO:0000313" key="6">
    <source>
        <dbReference type="EMBL" id="CAF4028710.1"/>
    </source>
</evidence>
<sequence length="88" mass="10425">MYLTYICIIIVLVSTSTNHALPISSSFHFDDNPSSTKNDLFMKRKEVHDPYGFNTILSRFIKRIKFDDIDKEESNDSLDFKRHKYDFI</sequence>
<comment type="caution">
    <text evidence="3">The sequence shown here is derived from an EMBL/GenBank/DDBJ whole genome shotgun (WGS) entry which is preliminary data.</text>
</comment>
<evidence type="ECO:0000313" key="5">
    <source>
        <dbReference type="EMBL" id="CAF1465083.1"/>
    </source>
</evidence>
<evidence type="ECO:0000313" key="8">
    <source>
        <dbReference type="Proteomes" id="UP000663854"/>
    </source>
</evidence>